<dbReference type="SUPFAM" id="SSF55781">
    <property type="entry name" value="GAF domain-like"/>
    <property type="match status" value="1"/>
</dbReference>
<gene>
    <name evidence="3" type="ordered locus">Fnod_0685</name>
</gene>
<keyword evidence="4" id="KW-1185">Reference proteome</keyword>
<evidence type="ECO:0000256" key="1">
    <source>
        <dbReference type="SAM" id="Phobius"/>
    </source>
</evidence>
<feature type="transmembrane region" description="Helical" evidence="1">
    <location>
        <begin position="153"/>
        <end position="174"/>
    </location>
</feature>
<dbReference type="InterPro" id="IPR029016">
    <property type="entry name" value="GAF-like_dom_sf"/>
</dbReference>
<dbReference type="OrthoDB" id="48290at2"/>
<dbReference type="HOGENOM" id="CLU_495878_0_0_0"/>
<feature type="domain" description="GGDEF" evidence="2">
    <location>
        <begin position="425"/>
        <end position="548"/>
    </location>
</feature>
<feature type="transmembrane region" description="Helical" evidence="1">
    <location>
        <begin position="34"/>
        <end position="57"/>
    </location>
</feature>
<sequence length="548" mass="63167">MSIKELFFVYTCIIVGLIMIITTQPVVFNTDIPLLGIALALLFFSQSVEIPIGGLVFNIKSFSMLYLLLFIRPESILILSIITLLVYIKDLRRFLFKVSFEVLQIGFGTLLFKASPNDYLKIISFAIGYMLSNVLVTIFYIKFFGKTNVKAYIRAFLLVFALSLFGSMILTTIYTFNEVKLSSLIFVSVLYSGFLIQLYYTVFSELWHKELTLEKEQIAREIENLKKLPEILEKSSKEDIDDVLQDVLATTCKLIGFEYALLSIFDFRSGKVTRISKYGIKDEDFEKLKQNRPDIKSTYVLMQQRFDVGGAYFIPNGSVDLSQSSIYRPSEYFKLEVENAWDPNDLFIVPLIYKNKTIGYISFDKPTNMLRPSKREIELAKFFAWQITRLLSESKYSVFFLSDYKKEQTYAFLMEEISKNIEFGKSFLIVYVDIDKFEKVNITHGFKAGDEMLQELRNISEEEIKNLGIFSQFNDELIMLLWSMSKSDGVLVAERIIEKFKRKYPDVSLSVSVVKYPTDAQTFDELLEKIKVALTTAKKSGGGRIVTL</sequence>
<accession>A7HKV7</accession>
<protein>
    <submittedName>
        <fullName evidence="3">Diguanylate cyclase</fullName>
    </submittedName>
</protein>
<evidence type="ECO:0000313" key="4">
    <source>
        <dbReference type="Proteomes" id="UP000002415"/>
    </source>
</evidence>
<dbReference type="InterPro" id="IPR000160">
    <property type="entry name" value="GGDEF_dom"/>
</dbReference>
<dbReference type="STRING" id="381764.Fnod_0685"/>
<feature type="transmembrane region" description="Helical" evidence="1">
    <location>
        <begin position="64"/>
        <end position="88"/>
    </location>
</feature>
<dbReference type="SUPFAM" id="SSF55073">
    <property type="entry name" value="Nucleotide cyclase"/>
    <property type="match status" value="1"/>
</dbReference>
<dbReference type="PROSITE" id="PS50887">
    <property type="entry name" value="GGDEF"/>
    <property type="match status" value="1"/>
</dbReference>
<feature type="transmembrane region" description="Helical" evidence="1">
    <location>
        <begin position="119"/>
        <end position="141"/>
    </location>
</feature>
<keyword evidence="1" id="KW-0472">Membrane</keyword>
<dbReference type="KEGG" id="fno:Fnod_0685"/>
<proteinExistence type="predicted"/>
<reference evidence="3 4" key="1">
    <citation type="submission" date="2007-07" db="EMBL/GenBank/DDBJ databases">
        <title>Complete sequence of Fervidobacterium nodosum Rt17-B1.</title>
        <authorList>
            <consortium name="US DOE Joint Genome Institute"/>
            <person name="Copeland A."/>
            <person name="Lucas S."/>
            <person name="Lapidus A."/>
            <person name="Barry K."/>
            <person name="Glavina del Rio T."/>
            <person name="Dalin E."/>
            <person name="Tice H."/>
            <person name="Pitluck S."/>
            <person name="Saunders E."/>
            <person name="Brettin T."/>
            <person name="Bruce D."/>
            <person name="Detter J.C."/>
            <person name="Han C."/>
            <person name="Schmutz J."/>
            <person name="Larimer F."/>
            <person name="Land M."/>
            <person name="Hauser L."/>
            <person name="Kyrpides N."/>
            <person name="Mikhailova N."/>
            <person name="Nelson K."/>
            <person name="Gogarten J.P."/>
            <person name="Noll K."/>
            <person name="Richardson P."/>
        </authorList>
    </citation>
    <scope>NUCLEOTIDE SEQUENCE [LARGE SCALE GENOMIC DNA]</scope>
    <source>
        <strain evidence="4">ATCC 35602 / DSM 5306 / Rt17-B1</strain>
    </source>
</reference>
<dbReference type="PANTHER" id="PTHR45138">
    <property type="entry name" value="REGULATORY COMPONENTS OF SENSORY TRANSDUCTION SYSTEM"/>
    <property type="match status" value="1"/>
</dbReference>
<dbReference type="Gene3D" id="3.30.70.270">
    <property type="match status" value="1"/>
</dbReference>
<dbReference type="eggNOG" id="COG2203">
    <property type="taxonomic scope" value="Bacteria"/>
</dbReference>
<dbReference type="Proteomes" id="UP000002415">
    <property type="component" value="Chromosome"/>
</dbReference>
<keyword evidence="1" id="KW-1133">Transmembrane helix</keyword>
<dbReference type="EMBL" id="CP000771">
    <property type="protein sequence ID" value="ABS60540.1"/>
    <property type="molecule type" value="Genomic_DNA"/>
</dbReference>
<dbReference type="RefSeq" id="WP_011993859.1">
    <property type="nucleotide sequence ID" value="NC_009718.1"/>
</dbReference>
<dbReference type="NCBIfam" id="TIGR00254">
    <property type="entry name" value="GGDEF"/>
    <property type="match status" value="1"/>
</dbReference>
<dbReference type="Pfam" id="PF01590">
    <property type="entry name" value="GAF"/>
    <property type="match status" value="1"/>
</dbReference>
<keyword evidence="1" id="KW-0812">Transmembrane</keyword>
<dbReference type="InterPro" id="IPR029787">
    <property type="entry name" value="Nucleotide_cyclase"/>
</dbReference>
<feature type="transmembrane region" description="Helical" evidence="1">
    <location>
        <begin position="181"/>
        <end position="200"/>
    </location>
</feature>
<dbReference type="Gene3D" id="3.30.450.40">
    <property type="match status" value="1"/>
</dbReference>
<dbReference type="InterPro" id="IPR043128">
    <property type="entry name" value="Rev_trsase/Diguanyl_cyclase"/>
</dbReference>
<dbReference type="InterPro" id="IPR050469">
    <property type="entry name" value="Diguanylate_Cyclase"/>
</dbReference>
<dbReference type="SMART" id="SM00267">
    <property type="entry name" value="GGDEF"/>
    <property type="match status" value="1"/>
</dbReference>
<dbReference type="GO" id="GO:0052621">
    <property type="term" value="F:diguanylate cyclase activity"/>
    <property type="evidence" value="ECO:0007669"/>
    <property type="project" value="TreeGrafter"/>
</dbReference>
<dbReference type="InterPro" id="IPR003018">
    <property type="entry name" value="GAF"/>
</dbReference>
<feature type="transmembrane region" description="Helical" evidence="1">
    <location>
        <begin position="7"/>
        <end position="28"/>
    </location>
</feature>
<evidence type="ECO:0000313" key="3">
    <source>
        <dbReference type="EMBL" id="ABS60540.1"/>
    </source>
</evidence>
<dbReference type="eggNOG" id="COG2199">
    <property type="taxonomic scope" value="Bacteria"/>
</dbReference>
<dbReference type="PANTHER" id="PTHR45138:SF9">
    <property type="entry name" value="DIGUANYLATE CYCLASE DGCM-RELATED"/>
    <property type="match status" value="1"/>
</dbReference>
<dbReference type="AlphaFoldDB" id="A7HKV7"/>
<evidence type="ECO:0000259" key="2">
    <source>
        <dbReference type="PROSITE" id="PS50887"/>
    </source>
</evidence>
<dbReference type="CDD" id="cd01949">
    <property type="entry name" value="GGDEF"/>
    <property type="match status" value="1"/>
</dbReference>
<organism evidence="3 4">
    <name type="scientific">Fervidobacterium nodosum (strain ATCC 35602 / DSM 5306 / Rt17-B1)</name>
    <dbReference type="NCBI Taxonomy" id="381764"/>
    <lineage>
        <taxon>Bacteria</taxon>
        <taxon>Thermotogati</taxon>
        <taxon>Thermotogota</taxon>
        <taxon>Thermotogae</taxon>
        <taxon>Thermotogales</taxon>
        <taxon>Fervidobacteriaceae</taxon>
        <taxon>Fervidobacterium</taxon>
    </lineage>
</organism>
<dbReference type="Pfam" id="PF00990">
    <property type="entry name" value="GGDEF"/>
    <property type="match status" value="1"/>
</dbReference>
<reference evidence="3 4" key="2">
    <citation type="journal article" date="2009" name="Proc. Natl. Acad. Sci. U.S.A.">
        <title>On the chimeric nature, thermophilic origin, and phylogenetic placement of the Thermotogales.</title>
        <authorList>
            <person name="Zhaxybayeva O."/>
            <person name="Swithers K.S."/>
            <person name="Lapierre P."/>
            <person name="Fournier G.P."/>
            <person name="Bickhart D.M."/>
            <person name="DeBoy R.T."/>
            <person name="Nelson K.E."/>
            <person name="Nesbo C.L."/>
            <person name="Doolittle W.F."/>
            <person name="Gogarten J.P."/>
            <person name="Noll K.M."/>
        </authorList>
    </citation>
    <scope>NUCLEOTIDE SEQUENCE [LARGE SCALE GENOMIC DNA]</scope>
    <source>
        <strain evidence="4">ATCC 35602 / DSM 5306 / Rt17-B1</strain>
    </source>
</reference>
<name>A7HKV7_FERNB</name>